<dbReference type="OrthoDB" id="9857056at2"/>
<accession>A0A2P8IJH2</accession>
<dbReference type="Proteomes" id="UP000241118">
    <property type="component" value="Unassembled WGS sequence"/>
</dbReference>
<evidence type="ECO:0000256" key="1">
    <source>
        <dbReference type="SAM" id="MobiDB-lite"/>
    </source>
</evidence>
<keyword evidence="2" id="KW-0812">Transmembrane</keyword>
<feature type="region of interest" description="Disordered" evidence="1">
    <location>
        <begin position="209"/>
        <end position="230"/>
    </location>
</feature>
<feature type="region of interest" description="Disordered" evidence="1">
    <location>
        <begin position="1"/>
        <end position="67"/>
    </location>
</feature>
<feature type="compositionally biased region" description="Pro residues" evidence="1">
    <location>
        <begin position="33"/>
        <end position="54"/>
    </location>
</feature>
<evidence type="ECO:0000313" key="4">
    <source>
        <dbReference type="Proteomes" id="UP000241118"/>
    </source>
</evidence>
<dbReference type="EMBL" id="PYAX01000001">
    <property type="protein sequence ID" value="PSL58632.1"/>
    <property type="molecule type" value="Genomic_DNA"/>
</dbReference>
<proteinExistence type="predicted"/>
<feature type="transmembrane region" description="Helical" evidence="2">
    <location>
        <begin position="124"/>
        <end position="145"/>
    </location>
</feature>
<feature type="transmembrane region" description="Helical" evidence="2">
    <location>
        <begin position="152"/>
        <end position="174"/>
    </location>
</feature>
<keyword evidence="2" id="KW-0472">Membrane</keyword>
<keyword evidence="2" id="KW-1133">Transmembrane helix</keyword>
<gene>
    <name evidence="3" type="ORF">B0I31_101853</name>
</gene>
<comment type="caution">
    <text evidence="3">The sequence shown here is derived from an EMBL/GenBank/DDBJ whole genome shotgun (WGS) entry which is preliminary data.</text>
</comment>
<dbReference type="AlphaFoldDB" id="A0A2P8IJH2"/>
<feature type="compositionally biased region" description="Pro residues" evidence="1">
    <location>
        <begin position="221"/>
        <end position="230"/>
    </location>
</feature>
<feature type="compositionally biased region" description="Low complexity" evidence="1">
    <location>
        <begin position="1"/>
        <end position="14"/>
    </location>
</feature>
<protein>
    <submittedName>
        <fullName evidence="3">Uncharacterized protein</fullName>
    </submittedName>
</protein>
<evidence type="ECO:0000256" key="2">
    <source>
        <dbReference type="SAM" id="Phobius"/>
    </source>
</evidence>
<evidence type="ECO:0000313" key="3">
    <source>
        <dbReference type="EMBL" id="PSL58632.1"/>
    </source>
</evidence>
<organism evidence="3 4">
    <name type="scientific">Saccharothrix carnea</name>
    <dbReference type="NCBI Taxonomy" id="1280637"/>
    <lineage>
        <taxon>Bacteria</taxon>
        <taxon>Bacillati</taxon>
        <taxon>Actinomycetota</taxon>
        <taxon>Actinomycetes</taxon>
        <taxon>Pseudonocardiales</taxon>
        <taxon>Pseudonocardiaceae</taxon>
        <taxon>Saccharothrix</taxon>
    </lineage>
</organism>
<feature type="transmembrane region" description="Helical" evidence="2">
    <location>
        <begin position="180"/>
        <end position="203"/>
    </location>
</feature>
<dbReference type="RefSeq" id="WP_106613893.1">
    <property type="nucleotide sequence ID" value="NZ_PYAX01000001.1"/>
</dbReference>
<feature type="transmembrane region" description="Helical" evidence="2">
    <location>
        <begin position="72"/>
        <end position="97"/>
    </location>
</feature>
<keyword evidence="4" id="KW-1185">Reference proteome</keyword>
<name>A0A2P8IJH2_SACCR</name>
<reference evidence="3 4" key="1">
    <citation type="submission" date="2018-03" db="EMBL/GenBank/DDBJ databases">
        <title>Genomic Encyclopedia of Type Strains, Phase III (KMG-III): the genomes of soil and plant-associated and newly described type strains.</title>
        <authorList>
            <person name="Whitman W."/>
        </authorList>
    </citation>
    <scope>NUCLEOTIDE SEQUENCE [LARGE SCALE GENOMIC DNA]</scope>
    <source>
        <strain evidence="3 4">CGMCC 4.7097</strain>
    </source>
</reference>
<sequence>MTHPHPGQQPGPQQYPCRPHPGQPPYQGQQPHPGQPYPGQPYPGQPYPGQPPVGYPGGPQAHPGGPKPPSKAFAVVSALLFLPNVILLYVVSMPFVADGRPSPHFWVSLIGVPLSEEVTGNVDFAVSVSLTVASVVLVLAVLLACRVPGVRWALLGIALVAVANYVYVVIDILANIPGEFVVLPAIALLLWLVSGLVAALPPVGRAMRGAKPRTPGHQVAGPPPPQGQWG</sequence>